<keyword evidence="1" id="KW-1133">Transmembrane helix</keyword>
<dbReference type="GeneID" id="70081343"/>
<feature type="transmembrane region" description="Helical" evidence="1">
    <location>
        <begin position="51"/>
        <end position="74"/>
    </location>
</feature>
<dbReference type="Proteomes" id="UP000346466">
    <property type="component" value="Segment"/>
</dbReference>
<keyword evidence="1" id="KW-0472">Membrane</keyword>
<feature type="transmembrane region" description="Helical" evidence="1">
    <location>
        <begin position="20"/>
        <end position="45"/>
    </location>
</feature>
<evidence type="ECO:0000313" key="2">
    <source>
        <dbReference type="EMBL" id="QGH75841.1"/>
    </source>
</evidence>
<dbReference type="KEGG" id="vg:70081343"/>
<keyword evidence="1" id="KW-0812">Transmembrane</keyword>
<gene>
    <name evidence="2" type="primary">118</name>
    <name evidence="2" type="ORF">SEA_SYLEON_118</name>
</gene>
<dbReference type="EMBL" id="MN444870">
    <property type="protein sequence ID" value="QGH75841.1"/>
    <property type="molecule type" value="Genomic_DNA"/>
</dbReference>
<dbReference type="RefSeq" id="YP_010246771.1">
    <property type="nucleotide sequence ID" value="NC_060137.1"/>
</dbReference>
<evidence type="ECO:0000313" key="3">
    <source>
        <dbReference type="Proteomes" id="UP000346466"/>
    </source>
</evidence>
<organism evidence="2 3">
    <name type="scientific">Gordonia phage Syleon</name>
    <dbReference type="NCBI Taxonomy" id="2653718"/>
    <lineage>
        <taxon>Viruses</taxon>
        <taxon>Duplodnaviria</taxon>
        <taxon>Heunggongvirae</taxon>
        <taxon>Uroviricota</taxon>
        <taxon>Caudoviricetes</taxon>
        <taxon>Deeyouvirinae</taxon>
        <taxon>Octobienvirus</taxon>
        <taxon>Octobienvirus syleon</taxon>
    </lineage>
</organism>
<accession>A0A5Q2WBK3</accession>
<sequence>MSRNVRKPVVADEPLAAKILAGILVGLFVIALVVGAFALQVWLIMLIVGALGYAVGFFKVALIMLLVNFALSALGTAGRR</sequence>
<protein>
    <submittedName>
        <fullName evidence="2">Membrane protein</fullName>
    </submittedName>
</protein>
<proteinExistence type="predicted"/>
<keyword evidence="3" id="KW-1185">Reference proteome</keyword>
<reference evidence="2 3" key="1">
    <citation type="submission" date="2019-09" db="EMBL/GenBank/DDBJ databases">
        <authorList>
            <person name="Falcon-Lizardi N."/>
            <person name="Rios-Rosa Y."/>
            <person name="Rivera-Cruz A."/>
            <person name="Rivera-Espinal N.S."/>
            <person name="Rodriguez-Cotto F.E."/>
            <person name="Rosa-Flores A.N."/>
            <person name="Rubin M.R."/>
            <person name="Vazquez E."/>
            <person name="Molloy S.D."/>
            <person name="Garlena R.A."/>
            <person name="Russell D.A."/>
            <person name="Pope W.H."/>
            <person name="Jacobs-Sera D."/>
            <person name="Hatfull G.F."/>
        </authorList>
    </citation>
    <scope>NUCLEOTIDE SEQUENCE [LARGE SCALE GENOMIC DNA]</scope>
</reference>
<evidence type="ECO:0000256" key="1">
    <source>
        <dbReference type="SAM" id="Phobius"/>
    </source>
</evidence>
<name>A0A5Q2WBK3_9CAUD</name>